<evidence type="ECO:0000256" key="2">
    <source>
        <dbReference type="SAM" id="SignalP"/>
    </source>
</evidence>
<feature type="signal peptide" evidence="2">
    <location>
        <begin position="1"/>
        <end position="21"/>
    </location>
</feature>
<accession>A0A7H9AL36</accession>
<feature type="chain" id="PRO_5028924080" evidence="2">
    <location>
        <begin position="22"/>
        <end position="408"/>
    </location>
</feature>
<keyword evidence="4" id="KW-1185">Reference proteome</keyword>
<sequence>MRTKNKLVFYIAILSCLNAVAQLHTYDKKMQLNGVSELWHSIQLPDDVFESVKDDMADIRIYGITQSDTLEVPYILKYSAASEIEAEANFKLINTTSTNDGYYYTYEFPISTSLNQIAFSFGNTNFDWKANLEGSQDQTKWFTILEDYRILSIRNQQTDYSFTQLDFPDSKYQYFRLFIKTKDKPELLRTSLISNESIPATYTDYPVKNINVSEKGKETYIDIDLKQRAPVSYLKLDIADTIDYYRNISFQYVFDSVKTEKGWIYNYKNLGYAMLTSIEDSEFTLRSTLAKKLRAKIKNYDNQPLKINTVTVKGYQYYLNARFTEQAQYYLAYGKKQALRPVYDITEQTFAIPENISALTLGQEEIIPKKEIVTNAPLFENKWWLWGIMIVIILLLGGFTLKMIQKKA</sequence>
<keyword evidence="1" id="KW-1133">Transmembrane helix</keyword>
<dbReference type="Pfam" id="PF13163">
    <property type="entry name" value="DUF3999"/>
    <property type="match status" value="1"/>
</dbReference>
<dbReference type="EMBL" id="CP058595">
    <property type="protein sequence ID" value="QLG44176.1"/>
    <property type="molecule type" value="Genomic_DNA"/>
</dbReference>
<feature type="transmembrane region" description="Helical" evidence="1">
    <location>
        <begin position="383"/>
        <end position="404"/>
    </location>
</feature>
<gene>
    <name evidence="3" type="ORF">HYG79_02045</name>
</gene>
<evidence type="ECO:0000313" key="3">
    <source>
        <dbReference type="EMBL" id="QLG44176.1"/>
    </source>
</evidence>
<keyword evidence="2" id="KW-0732">Signal</keyword>
<dbReference type="InterPro" id="IPR025060">
    <property type="entry name" value="DUF3999"/>
</dbReference>
<reference evidence="3 4" key="1">
    <citation type="journal article" date="2006" name="Int. J. Syst. Evol. Microbiol.">
        <title>Costertonia aggregata gen. nov., sp. nov., a mesophilic marine bacterium of the family Flavobacteriaceae, isolated from a mature biofilm.</title>
        <authorList>
            <person name="Kwon K.K."/>
            <person name="Lee Y.K."/>
            <person name="Lee H.K."/>
        </authorList>
    </citation>
    <scope>NUCLEOTIDE SEQUENCE [LARGE SCALE GENOMIC DNA]</scope>
    <source>
        <strain evidence="3 4">KCCM 42265</strain>
    </source>
</reference>
<name>A0A7H9AL36_9FLAO</name>
<keyword evidence="1" id="KW-0472">Membrane</keyword>
<evidence type="ECO:0000313" key="4">
    <source>
        <dbReference type="Proteomes" id="UP000509302"/>
    </source>
</evidence>
<proteinExistence type="predicted"/>
<dbReference type="Proteomes" id="UP000509302">
    <property type="component" value="Chromosome"/>
</dbReference>
<protein>
    <submittedName>
        <fullName evidence="3">DUF3999 family protein</fullName>
    </submittedName>
</protein>
<dbReference type="RefSeq" id="WP_179240512.1">
    <property type="nucleotide sequence ID" value="NZ_CP058595.1"/>
</dbReference>
<dbReference type="KEGG" id="cagg:HYG79_02045"/>
<organism evidence="3 4">
    <name type="scientific">Costertonia aggregata</name>
    <dbReference type="NCBI Taxonomy" id="343403"/>
    <lineage>
        <taxon>Bacteria</taxon>
        <taxon>Pseudomonadati</taxon>
        <taxon>Bacteroidota</taxon>
        <taxon>Flavobacteriia</taxon>
        <taxon>Flavobacteriales</taxon>
        <taxon>Flavobacteriaceae</taxon>
        <taxon>Costertonia</taxon>
    </lineage>
</organism>
<evidence type="ECO:0000256" key="1">
    <source>
        <dbReference type="SAM" id="Phobius"/>
    </source>
</evidence>
<dbReference type="AlphaFoldDB" id="A0A7H9AL36"/>
<keyword evidence="1" id="KW-0812">Transmembrane</keyword>